<dbReference type="VEuPathDB" id="FungiDB:ASPGLDRAFT_44289"/>
<dbReference type="AlphaFoldDB" id="A0A1L9VRC9"/>
<evidence type="ECO:0000313" key="2">
    <source>
        <dbReference type="Proteomes" id="UP000184300"/>
    </source>
</evidence>
<reference evidence="2" key="1">
    <citation type="journal article" date="2017" name="Genome Biol.">
        <title>Comparative genomics reveals high biological diversity and specific adaptations in the industrially and medically important fungal genus Aspergillus.</title>
        <authorList>
            <person name="de Vries R.P."/>
            <person name="Riley R."/>
            <person name="Wiebenga A."/>
            <person name="Aguilar-Osorio G."/>
            <person name="Amillis S."/>
            <person name="Uchima C.A."/>
            <person name="Anderluh G."/>
            <person name="Asadollahi M."/>
            <person name="Askin M."/>
            <person name="Barry K."/>
            <person name="Battaglia E."/>
            <person name="Bayram O."/>
            <person name="Benocci T."/>
            <person name="Braus-Stromeyer S.A."/>
            <person name="Caldana C."/>
            <person name="Canovas D."/>
            <person name="Cerqueira G.C."/>
            <person name="Chen F."/>
            <person name="Chen W."/>
            <person name="Choi C."/>
            <person name="Clum A."/>
            <person name="Dos Santos R.A."/>
            <person name="Damasio A.R."/>
            <person name="Diallinas G."/>
            <person name="Emri T."/>
            <person name="Fekete E."/>
            <person name="Flipphi M."/>
            <person name="Freyberg S."/>
            <person name="Gallo A."/>
            <person name="Gournas C."/>
            <person name="Habgood R."/>
            <person name="Hainaut M."/>
            <person name="Harispe M.L."/>
            <person name="Henrissat B."/>
            <person name="Hilden K.S."/>
            <person name="Hope R."/>
            <person name="Hossain A."/>
            <person name="Karabika E."/>
            <person name="Karaffa L."/>
            <person name="Karanyi Z."/>
            <person name="Krasevec N."/>
            <person name="Kuo A."/>
            <person name="Kusch H."/>
            <person name="LaButti K."/>
            <person name="Lagendijk E.L."/>
            <person name="Lapidus A."/>
            <person name="Levasseur A."/>
            <person name="Lindquist E."/>
            <person name="Lipzen A."/>
            <person name="Logrieco A.F."/>
            <person name="MacCabe A."/>
            <person name="Maekelae M.R."/>
            <person name="Malavazi I."/>
            <person name="Melin P."/>
            <person name="Meyer V."/>
            <person name="Mielnichuk N."/>
            <person name="Miskei M."/>
            <person name="Molnar A.P."/>
            <person name="Mule G."/>
            <person name="Ngan C.Y."/>
            <person name="Orejas M."/>
            <person name="Orosz E."/>
            <person name="Ouedraogo J.P."/>
            <person name="Overkamp K.M."/>
            <person name="Park H.-S."/>
            <person name="Perrone G."/>
            <person name="Piumi F."/>
            <person name="Punt P.J."/>
            <person name="Ram A.F."/>
            <person name="Ramon A."/>
            <person name="Rauscher S."/>
            <person name="Record E."/>
            <person name="Riano-Pachon D.M."/>
            <person name="Robert V."/>
            <person name="Roehrig J."/>
            <person name="Ruller R."/>
            <person name="Salamov A."/>
            <person name="Salih N.S."/>
            <person name="Samson R.A."/>
            <person name="Sandor E."/>
            <person name="Sanguinetti M."/>
            <person name="Schuetze T."/>
            <person name="Sepcic K."/>
            <person name="Shelest E."/>
            <person name="Sherlock G."/>
            <person name="Sophianopoulou V."/>
            <person name="Squina F.M."/>
            <person name="Sun H."/>
            <person name="Susca A."/>
            <person name="Todd R.B."/>
            <person name="Tsang A."/>
            <person name="Unkles S.E."/>
            <person name="van de Wiele N."/>
            <person name="van Rossen-Uffink D."/>
            <person name="Oliveira J.V."/>
            <person name="Vesth T.C."/>
            <person name="Visser J."/>
            <person name="Yu J.-H."/>
            <person name="Zhou M."/>
            <person name="Andersen M.R."/>
            <person name="Archer D.B."/>
            <person name="Baker S.E."/>
            <person name="Benoit I."/>
            <person name="Brakhage A.A."/>
            <person name="Braus G.H."/>
            <person name="Fischer R."/>
            <person name="Frisvad J.C."/>
            <person name="Goldman G.H."/>
            <person name="Houbraken J."/>
            <person name="Oakley B."/>
            <person name="Pocsi I."/>
            <person name="Scazzocchio C."/>
            <person name="Seiboth B."/>
            <person name="vanKuyk P.A."/>
            <person name="Wortman J."/>
            <person name="Dyer P.S."/>
            <person name="Grigoriev I.V."/>
        </authorList>
    </citation>
    <scope>NUCLEOTIDE SEQUENCE [LARGE SCALE GENOMIC DNA]</scope>
    <source>
        <strain evidence="2">CBS 516.65</strain>
    </source>
</reference>
<dbReference type="Proteomes" id="UP000184300">
    <property type="component" value="Unassembled WGS sequence"/>
</dbReference>
<keyword evidence="2" id="KW-1185">Reference proteome</keyword>
<dbReference type="GeneID" id="34462257"/>
<gene>
    <name evidence="1" type="ORF">ASPGLDRAFT_44289</name>
</gene>
<feature type="non-terminal residue" evidence="1">
    <location>
        <position position="77"/>
    </location>
</feature>
<dbReference type="RefSeq" id="XP_022403177.1">
    <property type="nucleotide sequence ID" value="XM_022545996.1"/>
</dbReference>
<dbReference type="EMBL" id="KV878892">
    <property type="protein sequence ID" value="OJJ86488.1"/>
    <property type="molecule type" value="Genomic_DNA"/>
</dbReference>
<sequence>MGWYKRFHDAIEKYRILEQDIYNMNETGFQMGMISTAKVICGSETRASNAKALQPGNHGWVTAIIAITMQNAILLQH</sequence>
<protein>
    <recommendedName>
        <fullName evidence="3">HTH CENPB-type domain-containing protein</fullName>
    </recommendedName>
</protein>
<dbReference type="OrthoDB" id="4207519at2759"/>
<evidence type="ECO:0000313" key="1">
    <source>
        <dbReference type="EMBL" id="OJJ86488.1"/>
    </source>
</evidence>
<accession>A0A1L9VRC9</accession>
<proteinExistence type="predicted"/>
<name>A0A1L9VRC9_ASPGL</name>
<dbReference type="STRING" id="1160497.A0A1L9VRC9"/>
<organism evidence="1 2">
    <name type="scientific">Aspergillus glaucus CBS 516.65</name>
    <dbReference type="NCBI Taxonomy" id="1160497"/>
    <lineage>
        <taxon>Eukaryota</taxon>
        <taxon>Fungi</taxon>
        <taxon>Dikarya</taxon>
        <taxon>Ascomycota</taxon>
        <taxon>Pezizomycotina</taxon>
        <taxon>Eurotiomycetes</taxon>
        <taxon>Eurotiomycetidae</taxon>
        <taxon>Eurotiales</taxon>
        <taxon>Aspergillaceae</taxon>
        <taxon>Aspergillus</taxon>
        <taxon>Aspergillus subgen. Aspergillus</taxon>
    </lineage>
</organism>
<evidence type="ECO:0008006" key="3">
    <source>
        <dbReference type="Google" id="ProtNLM"/>
    </source>
</evidence>